<evidence type="ECO:0000313" key="3">
    <source>
        <dbReference type="Proteomes" id="UP000033070"/>
    </source>
</evidence>
<dbReference type="RefSeq" id="WP_062626914.1">
    <property type="nucleotide sequence ID" value="NZ_AP018738.1"/>
</dbReference>
<dbReference type="AlphaFoldDB" id="A0A2Z6GAP3"/>
<sequence length="161" mass="17387">MKKVCLVSLLAAACISSPAMADSTKDARVDAVLKDIGYKYEVDADGDAKLTMGGLSDGRSQLLWVNANTNILGEYESRDLWSIAYLSEQPLPDEKAKMLLEKNASYKVGSWSLKKYGSRYAAVFTVQVPANADKKAVNAVIMAVALTGDAVEKELTGKDDM</sequence>
<dbReference type="KEGG" id="fam:OYT1_ch0876"/>
<evidence type="ECO:0000313" key="2">
    <source>
        <dbReference type="EMBL" id="BBE50439.1"/>
    </source>
</evidence>
<dbReference type="OrthoDB" id="7391647at2"/>
<dbReference type="EMBL" id="AP018738">
    <property type="protein sequence ID" value="BBE50439.1"/>
    <property type="molecule type" value="Genomic_DNA"/>
</dbReference>
<name>A0A2Z6GAP3_9PROT</name>
<proteinExistence type="predicted"/>
<keyword evidence="1" id="KW-0732">Signal</keyword>
<protein>
    <recommendedName>
        <fullName evidence="4">Lipoprotein</fullName>
    </recommendedName>
</protein>
<accession>A0A2Z6GAP3</accession>
<gene>
    <name evidence="2" type="ORF">OYT1_ch0876</name>
</gene>
<organism evidence="2 3">
    <name type="scientific">Ferriphaselus amnicola</name>
    <dbReference type="NCBI Taxonomy" id="1188319"/>
    <lineage>
        <taxon>Bacteria</taxon>
        <taxon>Pseudomonadati</taxon>
        <taxon>Pseudomonadota</taxon>
        <taxon>Betaproteobacteria</taxon>
        <taxon>Nitrosomonadales</taxon>
        <taxon>Gallionellaceae</taxon>
        <taxon>Ferriphaselus</taxon>
    </lineage>
</organism>
<evidence type="ECO:0008006" key="4">
    <source>
        <dbReference type="Google" id="ProtNLM"/>
    </source>
</evidence>
<keyword evidence="3" id="KW-1185">Reference proteome</keyword>
<reference evidence="2 3" key="1">
    <citation type="submission" date="2018-06" db="EMBL/GenBank/DDBJ databases">
        <title>OYT1 Genome Sequencing.</title>
        <authorList>
            <person name="Kato S."/>
            <person name="Itoh T."/>
            <person name="Ohkuma M."/>
        </authorList>
    </citation>
    <scope>NUCLEOTIDE SEQUENCE [LARGE SCALE GENOMIC DNA]</scope>
    <source>
        <strain evidence="2 3">OYT1</strain>
    </source>
</reference>
<feature type="signal peptide" evidence="1">
    <location>
        <begin position="1"/>
        <end position="21"/>
    </location>
</feature>
<evidence type="ECO:0000256" key="1">
    <source>
        <dbReference type="SAM" id="SignalP"/>
    </source>
</evidence>
<dbReference type="Proteomes" id="UP000033070">
    <property type="component" value="Chromosome"/>
</dbReference>
<feature type="chain" id="PRO_5017408527" description="Lipoprotein" evidence="1">
    <location>
        <begin position="22"/>
        <end position="161"/>
    </location>
</feature>